<comment type="subcellular location">
    <subcellularLocation>
        <location evidence="1">Nucleus</location>
    </subcellularLocation>
</comment>
<sequence length="537" mass="61567">MPSLNERLSSVLPKDETFKVLHLQSFPRKAPNILKDNASKNTLTIKSLHWINLVQDNVMIFGMEVYVYIILNQANNFDNPQPITKLLYISKVDSTGLNTTKIKFTLVSQEVLRHLIGINVTHYTDHFLDPSLIDDSDPQPTVRKRLRDLAAHYDHHTKSYDLPEKDITVCSLASNTHLIGKPVVVEISLFTRAEKQYLFPYSYRNLNKHVLSDRDLLSWWLYLLNKLVVDNTVFSKLIHSTLTIPGEDKMAIDRFIHKYNTPGKKVWGLGGIYDDQGDKSQLAVFQIPLFPDDPKGRFLEHLVTENRIKKVSTGQFWSELAVRQEFRLSNIVGIIHIKGLSSGQETFQPRQNEYQDIANLNANDVFNDLGTVIVNGDHSTNKYPQKSTGVNEPPIDKDYQATLNNNKYPQGITVLKLKISEFATSGIKINNFTDDMIILTNKRLKYLKDLITSEEYDSSESARESFKNLDYLLAKSCRYQYAQNNKNLQKGFKKMCGKMEYSERVQSDKKSIEVSPVQQLSTMKKGKKRVILTSVQQ</sequence>
<dbReference type="PROSITE" id="PS51728">
    <property type="entry name" value="RTT109_HAT"/>
    <property type="match status" value="1"/>
</dbReference>
<dbReference type="InterPro" id="IPR051236">
    <property type="entry name" value="HAT_RTT109-like"/>
</dbReference>
<dbReference type="AlphaFoldDB" id="A0AAV5QQ04"/>
<evidence type="ECO:0000313" key="10">
    <source>
        <dbReference type="EMBL" id="GMM36863.1"/>
    </source>
</evidence>
<dbReference type="InterPro" id="IPR016849">
    <property type="entry name" value="Rtt109"/>
</dbReference>
<evidence type="ECO:0000256" key="1">
    <source>
        <dbReference type="ARBA" id="ARBA00004123"/>
    </source>
</evidence>
<keyword evidence="7" id="KW-0804">Transcription</keyword>
<dbReference type="GO" id="GO:0006355">
    <property type="term" value="P:regulation of DNA-templated transcription"/>
    <property type="evidence" value="ECO:0007669"/>
    <property type="project" value="InterPro"/>
</dbReference>
<dbReference type="SMART" id="SM01250">
    <property type="entry name" value="KAT11"/>
    <property type="match status" value="1"/>
</dbReference>
<dbReference type="EMBL" id="BTFZ01000011">
    <property type="protein sequence ID" value="GMM36863.1"/>
    <property type="molecule type" value="Genomic_DNA"/>
</dbReference>
<keyword evidence="4" id="KW-0227">DNA damage</keyword>
<evidence type="ECO:0000256" key="5">
    <source>
        <dbReference type="ARBA" id="ARBA00022990"/>
    </source>
</evidence>
<evidence type="ECO:0000313" key="11">
    <source>
        <dbReference type="Proteomes" id="UP001360560"/>
    </source>
</evidence>
<evidence type="ECO:0000256" key="2">
    <source>
        <dbReference type="ARBA" id="ARBA00013184"/>
    </source>
</evidence>
<accession>A0AAV5QQ04</accession>
<reference evidence="10 11" key="1">
    <citation type="journal article" date="2023" name="Elife">
        <title>Identification of key yeast species and microbe-microbe interactions impacting larval growth of Drosophila in the wild.</title>
        <authorList>
            <person name="Mure A."/>
            <person name="Sugiura Y."/>
            <person name="Maeda R."/>
            <person name="Honda K."/>
            <person name="Sakurai N."/>
            <person name="Takahashi Y."/>
            <person name="Watada M."/>
            <person name="Katoh T."/>
            <person name="Gotoh A."/>
            <person name="Gotoh Y."/>
            <person name="Taniguchi I."/>
            <person name="Nakamura K."/>
            <person name="Hayashi T."/>
            <person name="Katayama T."/>
            <person name="Uemura T."/>
            <person name="Hattori Y."/>
        </authorList>
    </citation>
    <scope>NUCLEOTIDE SEQUENCE [LARGE SCALE GENOMIC DNA]</scope>
    <source>
        <strain evidence="10 11">SC-9</strain>
    </source>
</reference>
<keyword evidence="5" id="KW-0007">Acetylation</keyword>
<dbReference type="InterPro" id="IPR013178">
    <property type="entry name" value="Histone_AcTrfase_Rtt109/CBP"/>
</dbReference>
<keyword evidence="3" id="KW-0808">Transferase</keyword>
<dbReference type="Pfam" id="PF08214">
    <property type="entry name" value="HAT_KAT11"/>
    <property type="match status" value="1"/>
</dbReference>
<dbReference type="PANTHER" id="PTHR31571">
    <property type="entry name" value="ALTERED INHERITANCE OF MITOCHONDRIA PROTEIN 6"/>
    <property type="match status" value="1"/>
</dbReference>
<comment type="caution">
    <text evidence="10">The sequence shown here is derived from an EMBL/GenBank/DDBJ whole genome shotgun (WGS) entry which is preliminary data.</text>
</comment>
<dbReference type="GO" id="GO:0032931">
    <property type="term" value="F:histone H3K56 acetyltransferase activity"/>
    <property type="evidence" value="ECO:0007669"/>
    <property type="project" value="TreeGrafter"/>
</dbReference>
<dbReference type="PANTHER" id="PTHR31571:SF2">
    <property type="entry name" value="HISTONE ACETYLTRANSFERASE RTT109"/>
    <property type="match status" value="1"/>
</dbReference>
<dbReference type="GeneID" id="90074838"/>
<keyword evidence="8" id="KW-0539">Nucleus</keyword>
<dbReference type="GO" id="GO:0005634">
    <property type="term" value="C:nucleus"/>
    <property type="evidence" value="ECO:0007669"/>
    <property type="project" value="UniProtKB-SubCell"/>
</dbReference>
<evidence type="ECO:0000256" key="7">
    <source>
        <dbReference type="ARBA" id="ARBA00023163"/>
    </source>
</evidence>
<comment type="catalytic activity">
    <reaction evidence="9">
        <text>L-lysyl-[histone] + acetyl-CoA = N(6)-acetyl-L-lysyl-[histone] + CoA + H(+)</text>
        <dbReference type="Rhea" id="RHEA:21992"/>
        <dbReference type="Rhea" id="RHEA-COMP:9845"/>
        <dbReference type="Rhea" id="RHEA-COMP:11338"/>
        <dbReference type="ChEBI" id="CHEBI:15378"/>
        <dbReference type="ChEBI" id="CHEBI:29969"/>
        <dbReference type="ChEBI" id="CHEBI:57287"/>
        <dbReference type="ChEBI" id="CHEBI:57288"/>
        <dbReference type="ChEBI" id="CHEBI:61930"/>
        <dbReference type="EC" id="2.3.1.48"/>
    </reaction>
    <physiologicalReaction direction="left-to-right" evidence="9">
        <dbReference type="Rhea" id="RHEA:21993"/>
    </physiologicalReaction>
</comment>
<proteinExistence type="predicted"/>
<evidence type="ECO:0000256" key="3">
    <source>
        <dbReference type="ARBA" id="ARBA00022679"/>
    </source>
</evidence>
<protein>
    <recommendedName>
        <fullName evidence="2">histone acetyltransferase</fullName>
        <ecNumber evidence="2">2.3.1.48</ecNumber>
    </recommendedName>
</protein>
<evidence type="ECO:0000256" key="8">
    <source>
        <dbReference type="ARBA" id="ARBA00023242"/>
    </source>
</evidence>
<dbReference type="GO" id="GO:0006974">
    <property type="term" value="P:DNA damage response"/>
    <property type="evidence" value="ECO:0007669"/>
    <property type="project" value="UniProtKB-KW"/>
</dbReference>
<name>A0AAV5QQ04_9ASCO</name>
<keyword evidence="11" id="KW-1185">Reference proteome</keyword>
<dbReference type="EC" id="2.3.1.48" evidence="2"/>
<dbReference type="Proteomes" id="UP001360560">
    <property type="component" value="Unassembled WGS sequence"/>
</dbReference>
<evidence type="ECO:0000256" key="6">
    <source>
        <dbReference type="ARBA" id="ARBA00023015"/>
    </source>
</evidence>
<dbReference type="RefSeq" id="XP_064853859.1">
    <property type="nucleotide sequence ID" value="XM_064997787.1"/>
</dbReference>
<organism evidence="10 11">
    <name type="scientific">Saccharomycopsis crataegensis</name>
    <dbReference type="NCBI Taxonomy" id="43959"/>
    <lineage>
        <taxon>Eukaryota</taxon>
        <taxon>Fungi</taxon>
        <taxon>Dikarya</taxon>
        <taxon>Ascomycota</taxon>
        <taxon>Saccharomycotina</taxon>
        <taxon>Saccharomycetes</taxon>
        <taxon>Saccharomycopsidaceae</taxon>
        <taxon>Saccharomycopsis</taxon>
    </lineage>
</organism>
<evidence type="ECO:0000256" key="9">
    <source>
        <dbReference type="ARBA" id="ARBA00048940"/>
    </source>
</evidence>
<keyword evidence="6" id="KW-0805">Transcription regulation</keyword>
<gene>
    <name evidence="10" type="ORF">DASC09_041880</name>
</gene>
<evidence type="ECO:0000256" key="4">
    <source>
        <dbReference type="ARBA" id="ARBA00022763"/>
    </source>
</evidence>